<reference evidence="1" key="1">
    <citation type="journal article" date="2018" name="Genome Biol.">
        <title>SKESA: strategic k-mer extension for scrupulous assemblies.</title>
        <authorList>
            <person name="Souvorov A."/>
            <person name="Agarwala R."/>
            <person name="Lipman D.J."/>
        </authorList>
    </citation>
    <scope>NUCLEOTIDE SEQUENCE</scope>
    <source>
        <strain evidence="1">6079U</strain>
    </source>
</reference>
<dbReference type="AlphaFoldDB" id="A0A708NP08"/>
<organism evidence="1">
    <name type="scientific">Salmonella typhimurium</name>
    <dbReference type="NCBI Taxonomy" id="90371"/>
    <lineage>
        <taxon>Bacteria</taxon>
        <taxon>Pseudomonadati</taxon>
        <taxon>Pseudomonadota</taxon>
        <taxon>Gammaproteobacteria</taxon>
        <taxon>Enterobacterales</taxon>
        <taxon>Enterobacteriaceae</taxon>
        <taxon>Salmonella</taxon>
    </lineage>
</organism>
<feature type="non-terminal residue" evidence="1">
    <location>
        <position position="1"/>
    </location>
</feature>
<sequence length="55" mass="6351">WKNPLNLQQTQCSQMGNWGGRDFTEYRCPAGWYVAGLQFVGHQRNESAYVITCCH</sequence>
<comment type="caution">
    <text evidence="1">The sequence shown here is derived from an EMBL/GenBank/DDBJ whole genome shotgun (WGS) entry which is preliminary data.</text>
</comment>
<reference evidence="1" key="2">
    <citation type="submission" date="2019-08" db="EMBL/GenBank/DDBJ databases">
        <authorList>
            <consortium name="NCBI Pathogen Detection Project"/>
        </authorList>
    </citation>
    <scope>NUCLEOTIDE SEQUENCE</scope>
    <source>
        <strain evidence="1">6079U</strain>
    </source>
</reference>
<evidence type="ECO:0000313" key="1">
    <source>
        <dbReference type="EMBL" id="HAD0572715.1"/>
    </source>
</evidence>
<accession>A0A708NP08</accession>
<dbReference type="EMBL" id="DAANNC010000121">
    <property type="protein sequence ID" value="HAD0572715.1"/>
    <property type="molecule type" value="Genomic_DNA"/>
</dbReference>
<protein>
    <submittedName>
        <fullName evidence="1">Shufflon protein B</fullName>
    </submittedName>
</protein>
<proteinExistence type="predicted"/>
<name>A0A708NP08_SALTM</name>
<gene>
    <name evidence="1" type="ORF">G0M21_23980</name>
</gene>